<protein>
    <submittedName>
        <fullName evidence="1">Uncharacterized protein</fullName>
    </submittedName>
</protein>
<comment type="caution">
    <text evidence="1">The sequence shown here is derived from an EMBL/GenBank/DDBJ whole genome shotgun (WGS) entry which is preliminary data.</text>
</comment>
<organism evidence="1">
    <name type="scientific">marine sediment metagenome</name>
    <dbReference type="NCBI Taxonomy" id="412755"/>
    <lineage>
        <taxon>unclassified sequences</taxon>
        <taxon>metagenomes</taxon>
        <taxon>ecological metagenomes</taxon>
    </lineage>
</organism>
<dbReference type="AlphaFoldDB" id="X1SDS4"/>
<accession>X1SDS4</accession>
<proteinExistence type="predicted"/>
<name>X1SDS4_9ZZZZ</name>
<reference evidence="1" key="1">
    <citation type="journal article" date="2014" name="Front. Microbiol.">
        <title>High frequency of phylogenetically diverse reductive dehalogenase-homologous genes in deep subseafloor sedimentary metagenomes.</title>
        <authorList>
            <person name="Kawai M."/>
            <person name="Futagami T."/>
            <person name="Toyoda A."/>
            <person name="Takaki Y."/>
            <person name="Nishi S."/>
            <person name="Hori S."/>
            <person name="Arai W."/>
            <person name="Tsubouchi T."/>
            <person name="Morono Y."/>
            <person name="Uchiyama I."/>
            <person name="Ito T."/>
            <person name="Fujiyama A."/>
            <person name="Inagaki F."/>
            <person name="Takami H."/>
        </authorList>
    </citation>
    <scope>NUCLEOTIDE SEQUENCE</scope>
    <source>
        <strain evidence="1">Expedition CK06-06</strain>
    </source>
</reference>
<sequence length="115" mass="12523">MKRLCSVNKVFPSLERGEDTYESEWLHVGSLHELLVLVDVTAVSGTTHTLNVTLQTSPNASNDFDHTVPTDGEMNSISKKTVPVTNFGKFVRLKAVVAGTDTPTVTFEAFIVAKS</sequence>
<dbReference type="EMBL" id="BARW01015133">
    <property type="protein sequence ID" value="GAI91162.1"/>
    <property type="molecule type" value="Genomic_DNA"/>
</dbReference>
<evidence type="ECO:0000313" key="1">
    <source>
        <dbReference type="EMBL" id="GAI91162.1"/>
    </source>
</evidence>
<gene>
    <name evidence="1" type="ORF">S12H4_26633</name>
</gene>
<dbReference type="Gene3D" id="2.60.120.1110">
    <property type="match status" value="1"/>
</dbReference>